<dbReference type="GO" id="GO:0031672">
    <property type="term" value="C:A band"/>
    <property type="evidence" value="ECO:0007669"/>
    <property type="project" value="UniProtKB-ARBA"/>
</dbReference>
<feature type="region of interest" description="Disordered" evidence="10">
    <location>
        <begin position="3470"/>
        <end position="3525"/>
    </location>
</feature>
<comment type="subcellular location">
    <subcellularLocation>
        <location evidence="1">Cytoplasm</location>
    </subcellularLocation>
</comment>
<feature type="compositionally biased region" description="Basic and acidic residues" evidence="10">
    <location>
        <begin position="3855"/>
        <end position="3867"/>
    </location>
</feature>
<dbReference type="FunFam" id="2.60.40.10:FF:000032">
    <property type="entry name" value="palladin isoform X1"/>
    <property type="match status" value="1"/>
</dbReference>
<dbReference type="Pfam" id="PF07679">
    <property type="entry name" value="I-set"/>
    <property type="match status" value="9"/>
</dbReference>
<feature type="region of interest" description="Disordered" evidence="10">
    <location>
        <begin position="1"/>
        <end position="54"/>
    </location>
</feature>
<dbReference type="InterPro" id="IPR013783">
    <property type="entry name" value="Ig-like_fold"/>
</dbReference>
<dbReference type="Proteomes" id="UP000887581">
    <property type="component" value="Unplaced"/>
</dbReference>
<feature type="region of interest" description="Disordered" evidence="10">
    <location>
        <begin position="573"/>
        <end position="610"/>
    </location>
</feature>
<feature type="coiled-coil region" evidence="9">
    <location>
        <begin position="363"/>
        <end position="397"/>
    </location>
</feature>
<feature type="domain" description="Ig-like" evidence="11">
    <location>
        <begin position="1519"/>
        <end position="1609"/>
    </location>
</feature>
<feature type="compositionally biased region" description="Basic and acidic residues" evidence="10">
    <location>
        <begin position="3275"/>
        <end position="3284"/>
    </location>
</feature>
<dbReference type="FunFam" id="2.60.40.10:FF:000425">
    <property type="entry name" value="Myosin light chain kinase"/>
    <property type="match status" value="1"/>
</dbReference>
<protein>
    <submittedName>
        <fullName evidence="13">Ig-like domain-containing protein</fullName>
    </submittedName>
</protein>
<feature type="compositionally biased region" description="Basic and acidic residues" evidence="10">
    <location>
        <begin position="3766"/>
        <end position="3776"/>
    </location>
</feature>
<evidence type="ECO:0000313" key="13">
    <source>
        <dbReference type="WBParaSite" id="sdigi.contig478.g8570.t1"/>
    </source>
</evidence>
<feature type="domain" description="Ig-like" evidence="11">
    <location>
        <begin position="2128"/>
        <end position="2211"/>
    </location>
</feature>
<feature type="compositionally biased region" description="Polar residues" evidence="10">
    <location>
        <begin position="29"/>
        <end position="41"/>
    </location>
</feature>
<dbReference type="SMART" id="SM00409">
    <property type="entry name" value="IG"/>
    <property type="match status" value="12"/>
</dbReference>
<reference evidence="13" key="1">
    <citation type="submission" date="2022-11" db="UniProtKB">
        <authorList>
            <consortium name="WormBaseParasite"/>
        </authorList>
    </citation>
    <scope>IDENTIFICATION</scope>
</reference>
<evidence type="ECO:0000256" key="2">
    <source>
        <dbReference type="ARBA" id="ARBA00022433"/>
    </source>
</evidence>
<evidence type="ECO:0000256" key="3">
    <source>
        <dbReference type="ARBA" id="ARBA00022490"/>
    </source>
</evidence>
<keyword evidence="6" id="KW-1015">Disulfide bond</keyword>
<accession>A0A915PVQ5</accession>
<keyword evidence="12" id="KW-1185">Reference proteome</keyword>
<dbReference type="PANTHER" id="PTHR47633">
    <property type="entry name" value="IMMUNOGLOBULIN"/>
    <property type="match status" value="1"/>
</dbReference>
<evidence type="ECO:0000259" key="11">
    <source>
        <dbReference type="PROSITE" id="PS50835"/>
    </source>
</evidence>
<feature type="region of interest" description="Disordered" evidence="10">
    <location>
        <begin position="3182"/>
        <end position="3201"/>
    </location>
</feature>
<dbReference type="GO" id="GO:0019899">
    <property type="term" value="F:enzyme binding"/>
    <property type="evidence" value="ECO:0007669"/>
    <property type="project" value="UniProtKB-ARBA"/>
</dbReference>
<dbReference type="PANTHER" id="PTHR47633:SF3">
    <property type="entry name" value="STRIATED MUSCLE PREFERENTIALLY EXPRESSED PROTEIN KINASE"/>
    <property type="match status" value="1"/>
</dbReference>
<feature type="domain" description="Ig-like" evidence="11">
    <location>
        <begin position="4106"/>
        <end position="4166"/>
    </location>
</feature>
<feature type="compositionally biased region" description="Basic and acidic residues" evidence="10">
    <location>
        <begin position="3499"/>
        <end position="3509"/>
    </location>
</feature>
<dbReference type="GO" id="GO:0007155">
    <property type="term" value="P:cell adhesion"/>
    <property type="evidence" value="ECO:0007669"/>
    <property type="project" value="UniProtKB-KW"/>
</dbReference>
<dbReference type="InterPro" id="IPR003598">
    <property type="entry name" value="Ig_sub2"/>
</dbReference>
<dbReference type="GO" id="GO:0032982">
    <property type="term" value="C:myosin filament"/>
    <property type="evidence" value="ECO:0007669"/>
    <property type="project" value="UniProtKB-KW"/>
</dbReference>
<evidence type="ECO:0000256" key="6">
    <source>
        <dbReference type="ARBA" id="ARBA00023157"/>
    </source>
</evidence>
<dbReference type="PROSITE" id="PS50835">
    <property type="entry name" value="IG_LIKE"/>
    <property type="match status" value="10"/>
</dbReference>
<evidence type="ECO:0000256" key="8">
    <source>
        <dbReference type="ARBA" id="ARBA00023319"/>
    </source>
</evidence>
<evidence type="ECO:0000256" key="10">
    <source>
        <dbReference type="SAM" id="MobiDB-lite"/>
    </source>
</evidence>
<dbReference type="CDD" id="cd00096">
    <property type="entry name" value="Ig"/>
    <property type="match status" value="3"/>
</dbReference>
<dbReference type="Gene3D" id="2.60.40.10">
    <property type="entry name" value="Immunoglobulins"/>
    <property type="match status" value="13"/>
</dbReference>
<dbReference type="InterPro" id="IPR036179">
    <property type="entry name" value="Ig-like_dom_sf"/>
</dbReference>
<feature type="domain" description="Ig-like" evidence="11">
    <location>
        <begin position="3897"/>
        <end position="3965"/>
    </location>
</feature>
<feature type="domain" description="Ig-like" evidence="11">
    <location>
        <begin position="1311"/>
        <end position="1393"/>
    </location>
</feature>
<evidence type="ECO:0000256" key="4">
    <source>
        <dbReference type="ARBA" id="ARBA00022737"/>
    </source>
</evidence>
<dbReference type="InterPro" id="IPR007110">
    <property type="entry name" value="Ig-like_dom"/>
</dbReference>
<proteinExistence type="predicted"/>
<dbReference type="SMART" id="SM00408">
    <property type="entry name" value="IGc2"/>
    <property type="match status" value="5"/>
</dbReference>
<feature type="region of interest" description="Disordered" evidence="10">
    <location>
        <begin position="3228"/>
        <end position="3285"/>
    </location>
</feature>
<keyword evidence="8" id="KW-0393">Immunoglobulin domain</keyword>
<keyword evidence="2" id="KW-0787">Thick filament</keyword>
<dbReference type="WBParaSite" id="sdigi.contig478.g8570.t1">
    <property type="protein sequence ID" value="sdigi.contig478.g8570.t1"/>
    <property type="gene ID" value="sdigi.contig478.g8570"/>
</dbReference>
<keyword evidence="7" id="KW-0514">Muscle protein</keyword>
<keyword evidence="4" id="KW-0677">Repeat</keyword>
<keyword evidence="9" id="KW-0175">Coiled coil</keyword>
<feature type="coiled-coil region" evidence="9">
    <location>
        <begin position="2992"/>
        <end position="3026"/>
    </location>
</feature>
<organism evidence="12 13">
    <name type="scientific">Setaria digitata</name>
    <dbReference type="NCBI Taxonomy" id="48799"/>
    <lineage>
        <taxon>Eukaryota</taxon>
        <taxon>Metazoa</taxon>
        <taxon>Ecdysozoa</taxon>
        <taxon>Nematoda</taxon>
        <taxon>Chromadorea</taxon>
        <taxon>Rhabditida</taxon>
        <taxon>Spirurina</taxon>
        <taxon>Spiruromorpha</taxon>
        <taxon>Filarioidea</taxon>
        <taxon>Setariidae</taxon>
        <taxon>Setaria</taxon>
    </lineage>
</organism>
<feature type="region of interest" description="Disordered" evidence="10">
    <location>
        <begin position="3847"/>
        <end position="3870"/>
    </location>
</feature>
<evidence type="ECO:0000313" key="12">
    <source>
        <dbReference type="Proteomes" id="UP000887581"/>
    </source>
</evidence>
<feature type="compositionally biased region" description="Polar residues" evidence="10">
    <location>
        <begin position="580"/>
        <end position="602"/>
    </location>
</feature>
<feature type="compositionally biased region" description="Polar residues" evidence="10">
    <location>
        <begin position="3470"/>
        <end position="3498"/>
    </location>
</feature>
<feature type="domain" description="Ig-like" evidence="11">
    <location>
        <begin position="952"/>
        <end position="1045"/>
    </location>
</feature>
<dbReference type="FunFam" id="2.60.40.10:FF:000557">
    <property type="entry name" value="Myosin binding protein Ha"/>
    <property type="match status" value="1"/>
</dbReference>
<dbReference type="InterPro" id="IPR013098">
    <property type="entry name" value="Ig_I-set"/>
</dbReference>
<evidence type="ECO:0000256" key="5">
    <source>
        <dbReference type="ARBA" id="ARBA00022889"/>
    </source>
</evidence>
<feature type="region of interest" description="Disordered" evidence="10">
    <location>
        <begin position="3761"/>
        <end position="3785"/>
    </location>
</feature>
<evidence type="ECO:0000256" key="1">
    <source>
        <dbReference type="ARBA" id="ARBA00004496"/>
    </source>
</evidence>
<feature type="domain" description="Ig-like" evidence="11">
    <location>
        <begin position="3969"/>
        <end position="4060"/>
    </location>
</feature>
<feature type="domain" description="Ig-like" evidence="11">
    <location>
        <begin position="709"/>
        <end position="797"/>
    </location>
</feature>
<evidence type="ECO:0000256" key="9">
    <source>
        <dbReference type="SAM" id="Coils"/>
    </source>
</evidence>
<feature type="domain" description="Ig-like" evidence="11">
    <location>
        <begin position="1186"/>
        <end position="1278"/>
    </location>
</feature>
<keyword evidence="3" id="KW-0963">Cytoplasm</keyword>
<sequence>MDEREKSYHRKASTSQDSFRMEVREEENSTNAKTIYQNGPIVTTDKDDKDGVTSYSTNREKVYRKNAGTIEETHILESSGRSTKDFAEEHWSSEIKSYVVPEPPKFMQVIKAFRVLATDTLTLVVEVQSDPPAIFEWFCNDRPVQQNRRKFKARHGINITTLTVEGPEQGVYKCTARNPVGVSTTYGYITVNAPPSYKTWLEQAHEVSEETNMEIVDKENIQTAVDVPPKFIQQIPNLTLRPGSEAIIDVEVEASPPAKFTWYVNGVQFRDNVGQIEVYYPMANRCIVRFPIPQKGEYKVIAENRAGMEQSVGYIDIKKVGMPHMQGRGRASSVSRVIDVYEESSYFQRSTSLPRQTDHPYEIKKTKEIIRKRTDDMNQQEQQYSSSLKELVETEQQQVMKRRRTSEATQNPLPQAPIFTDKLPINVTVDSGEDLVLSVSFRAFPQADVQWNVNGFELKDSKQVTVINEIDHSTLIVRPPIRYGRYNVTIMNEYGMCKQTTRVNESDGEQYEMVEEEILIRQSHSLPPEIMESASVTSALENGWELVDEQQRSSRSADSFETVKYVETVSQAALEGHATPTPSATSSRGQLSKQMNGPSQPLSKPMTPVIHEPLRGGIVSVTSDVAQRSSPYREKRYDEIARPVVNGSLTDTEQGRYMETVSAKSEAILRSAVSPKTSSSKEFVDYRVLEKRTFRIPIHRTMESIPKHPSILKQPEPEIRLKAGEKLVLESKVDSSPESQFKWYQNNFEVRPSPSVIIERPAINESRATFLKPVSGTYKVEASNIHGSCSSTTRVITEVTEEWTTESTVSMVRTVPEKREPKYQLVKRSHIETRSDLPKAPRIIKRFAPIIKIPKNESLVLIAAADAIPEAEFRWMLNNFEVRTNQTVTIERLGRNVSQATFRTPTSGRYEVVAANSLGQDSCSGKVIVEFADEKQPQQLPSIQQISKPITPRVPVFITPLPGEKQLHSENQQEFRLSVTVQGEQPITFRWFADGSLLSNSIEHQMINDLEQSTLVVRKQIDCDVDYAVEVSNNHGAVWSETTVKPPSLSLDTTKTSPESSLPEVYAAQRCSPRYTIVLVDMNVQQNDEFTAHVAIHEESSPCEFIWTLKGRDIRTIPGFRVESTLYESTLYVKSVTSKHSGELSVLARNKYGNAISKAKINVHSSHEELYEFISEAEIPPAEQPPRIISPLQPSVFRVGESLHLYCHIDGLPRPDVFWTKDEIPIDDRIPEKEIITLQYPDGRCELINPQCTPEDAGLYQLIARNIHGSVNTSAYINVEEVIISGKQTIQTTTTETKGEIQVIHQAISKPRFSAITSKQYEHETVVSCKLTSETPVQVSWYKDGQRLYQTYKYRMQKLSDNTYILAICNIDKWDEGTYICHAENTSGSSEVSIFVQAPVGTREISEEVLIEENTSEVIGLSESTDYVKKRYTDTTVKVLVEPEVTGSQEVYSHTAEIRKAEEEYKLLVKVAEIVASKLVAKVIIDEAIHIALKRMNVEIASSEEEEFELTHEHQPLPPRFETNIECYTVDIGDTVVLRTDIAGYPQPTVEWYFGEQKLEQSEQIDVKYVNQQATLTIKKVDKKQEGTYYCHAENDYGKAVLPCNLRVTDATHEWSESTHRIIRPPLTYTETEAEVSSNVNVTHAEESYEHYFSSIQPETFALGYSCIASTSKVHDDSVIITRDSMQKMMERKDEPTETYVTLNVNVERTPVTFNHDARILRSADESVSISQHQPQYTRAEEVIQTNNIVLVRDRRTLQQRQSVVNATATIVFEKPSQRALHEVTCLYDEKANITMEKVQAVSTIDLKKVEMINELISAVMATKDEFRKAYAEANVDARHPDATFDHFITVVESEHEHLNSHFIAPMVVRNSATINCSIQQNQESLHTDSVRVEYPKRYATAEQKIVILESLSQKFSEAITWSLKKIRKEASKSDIAVTYANVKVDKPEEISEYATTIIDARKMVPELLAIAAAASKLKITSVFVTFTKKGDVAHQALVIEYESFVEDEATLNVAMLTAPGFHSKQLLLSFVENETFYNLSKVLNFKESIWSYEKKYEKAEETETNVVAVFVEVDATCPNQTVELIASVSLPPNATGITSGIRSGQSVFELSSASWSESSSAGLFQAPKFIKTLENTTAIVGQFQQFKCIVIGAPTPTIRWYVDGDMIHDSDVYQTIYEDGVCILKIRELAIEDEGEYTCEATNDAGRAITKCFLRTITEADILKKQQQAISENIPYSNNRSKNRNNTDNLAFRDSHSTLSSASGIITDQNYTTNYNQLLELGGSIHNVEECISTVNYAFTRTESTNAETTAIVTRHTSTCKGMQKNLMNEERNFNISVFLPNAVMKCDFIWPVVNFEYNELNLILQYQAINFTIQIFQPQQAEKMHLLLSMRKVSFETVSFAICQIWEEILLEKKWENEFACCKTICLVQQNVRLEIATRSCSIENDFKRSKLKNVLMRCNSFSRSTPSFSSDHMKANDATDLISYGNGTVQLNETSEITANLLNHCNNEKDESKIAIHSQDISSDKHGNADRNDNDNLGYESTLRQASEEDPGIGNDVVAAIRRYVDEIFDFNPLKATILSEDEKDNIGKMNDTGSQMISNHPGDFINDEYLNCSFCRKPEHFEMDANRYFSVVALEKSILSSSYLTENLLLDETNNLNLNPDFENMMLSKEKSDISEAVALESSALEMGYDLDESLKQNLDFGNPNYKEDQIKPNTFSKCNPYSHFNTENYPSRFKSMIDSIDISGTYDAGEEFEILSSSPNSGPENDRSSAVLCNPSISEIAHTKSVYSNPTTVNSLISSGEIFITESGSPHGNSQQEMLSTIEVIDDNQKEVKIEAKLKSEENIEEALQIERAIYDISEQIERQQPLTVAQAEASEELLKTILENIIKNTGQRSVVETIAAYKKPIVLLREKVTDLEETLLREDLEFAESSLRSIPEAKSVSSKSLTIAESDQHDSLEREFPEVSSFSVQEIGMLNNQEITRMTPLTSNIKQQLQNLESMLEEVEKEEKSILEGVEREEKDEKTEELTSSEAKTEIPLYSDAKHHEVHNILMQINNEIGIIKRYCHRNISKTSVDSAVGLLHKVRNNVSSMIDLISTYRKRLRKKSPAEKGLNFGKERMKSPKHHLSPTSRTGFFFKTDASVNLYFVKREESDIINAIVKLSTAADKLENQMMKSENSEVSTYEEAAFDNESEASQGIKSINSLLQSTTDGMSLIMNETSSCPFPLEIPEHPEITPVPPPRRQKKMKQKRNETNLPSPVPPPRPKKHRSKSFEEREKLSANKKISSLSSSAVNLCKTEALQLDASDHKINQQDLLDILDLVNAKQPSISKSDEKLKKPLQKTVSFDAIIKKEPSFSSCSSVWSSKVKYNTSFEIFDESSSIYLICEDSDYAPESAMPSLLFFDSTKNVQEENETALLQTLALLSDLKTSATESVIDEVTERQENSAKLKNAKKEESLNTIELTKISNENSKMAENSAKSKSGNGDFQNLQNSTHDFHVSSDTKPQELSTLSQSDDDANSLHEIESIDDKDEIMDELDDLMIICNPHASVLDNVDLLPTIMEDSECSRNANSSFMSVSTNTVIALAVPNNDNPETNQYAGKIIAKDAYESDITTSTSKQEGTNISNSNSDSEKANYLDDYNRRIILIRECDAGEKTEETTVNVAYKNSSSKLKVLAILSPEIRAKAEAYTIIGEDFDVLIEQPDEIQNFTAKITDHVNDMVSLDLMLPNTIEVDLSLKQHEQYEGILSYQIENLTGGETDEEKTSRIDDSGHNHRHSPNAIDNQGIERCAGISVNIIARSMHDVARASLEEIPWGEVSMYVVIPSTMTRSATDSEARNSLIQNVTVSESNETEKRSLRSHDSFHSSSHHSFDWNELGDNDTSWQNIDVPSYVVKQGSTATITCEFNNFLTPGSFIDWYKGKARMQIVPGKTDRISHDLLEVLVISQVNLTDGDIYSIRVNDIIYPVAYLIVEDATASMVKLNDNIHFISPPQTLFVMEGQPSIISCQVNRAEQKIEWCKDNKKWITENERIRLESDQYGYHRIVIDKSELEDQGTYYAFLGDHFTTVTLVVEERIDEREVTVNALGTDTEEDDYHEYLVPLGSTATIACELENSNEVEELIWRKNGVQIEFTDDAKIEHVVNGLKHYLVIHDTQIDDSASYSICINNIEFKIAHLIVSGYATTIGSNHTKRISSTSLH</sequence>
<feature type="domain" description="Ig-like" evidence="11">
    <location>
        <begin position="104"/>
        <end position="190"/>
    </location>
</feature>
<keyword evidence="5" id="KW-0130">Cell adhesion</keyword>
<name>A0A915PVQ5_9BILA</name>
<dbReference type="SUPFAM" id="SSF48726">
    <property type="entry name" value="Immunoglobulin"/>
    <property type="match status" value="14"/>
</dbReference>
<evidence type="ECO:0000256" key="7">
    <source>
        <dbReference type="ARBA" id="ARBA00023179"/>
    </source>
</evidence>
<dbReference type="InterPro" id="IPR003599">
    <property type="entry name" value="Ig_sub"/>
</dbReference>